<name>A0ACC0VTS8_9STRA</name>
<proteinExistence type="predicted"/>
<accession>A0ACC0VTS8</accession>
<evidence type="ECO:0000313" key="1">
    <source>
        <dbReference type="EMBL" id="KAI9908871.1"/>
    </source>
</evidence>
<organism evidence="1 2">
    <name type="scientific">Peronosclerospora sorghi</name>
    <dbReference type="NCBI Taxonomy" id="230839"/>
    <lineage>
        <taxon>Eukaryota</taxon>
        <taxon>Sar</taxon>
        <taxon>Stramenopiles</taxon>
        <taxon>Oomycota</taxon>
        <taxon>Peronosporomycetes</taxon>
        <taxon>Peronosporales</taxon>
        <taxon>Peronosporaceae</taxon>
        <taxon>Peronosclerospora</taxon>
    </lineage>
</organism>
<dbReference type="Proteomes" id="UP001163321">
    <property type="component" value="Chromosome 7"/>
</dbReference>
<dbReference type="EMBL" id="CM047586">
    <property type="protein sequence ID" value="KAI9908871.1"/>
    <property type="molecule type" value="Genomic_DNA"/>
</dbReference>
<evidence type="ECO:0000313" key="2">
    <source>
        <dbReference type="Proteomes" id="UP001163321"/>
    </source>
</evidence>
<sequence>MLSVDQQQVEIRRQIGYERDNTLISQHGHIWGAVRRKVSHHALKLVHEELRKAQAQADVPTPCAGVFPATMGLPCSHRIRDTMATSGHFELTDFFAHWWLDPPQQPVAHQHSENEPPASQMDMALQQLQERHDLPPHQGIPQDRFINSE</sequence>
<keyword evidence="2" id="KW-1185">Reference proteome</keyword>
<gene>
    <name evidence="1" type="ORF">PsorP6_014740</name>
</gene>
<reference evidence="1 2" key="1">
    <citation type="journal article" date="2022" name="bioRxiv">
        <title>The genome of the oomycete Peronosclerospora sorghi, a cosmopolitan pathogen of maize and sorghum, is inflated with dispersed pseudogenes.</title>
        <authorList>
            <person name="Fletcher K."/>
            <person name="Martin F."/>
            <person name="Isakeit T."/>
            <person name="Cavanaugh K."/>
            <person name="Magill C."/>
            <person name="Michelmore R."/>
        </authorList>
    </citation>
    <scope>NUCLEOTIDE SEQUENCE [LARGE SCALE GENOMIC DNA]</scope>
    <source>
        <strain evidence="1">P6</strain>
    </source>
</reference>
<protein>
    <submittedName>
        <fullName evidence="1">Uncharacterized protein</fullName>
    </submittedName>
</protein>
<comment type="caution">
    <text evidence="1">The sequence shown here is derived from an EMBL/GenBank/DDBJ whole genome shotgun (WGS) entry which is preliminary data.</text>
</comment>